<reference evidence="7" key="2">
    <citation type="submission" date="2021-09" db="EMBL/GenBank/DDBJ databases">
        <authorList>
            <person name="Jia N."/>
            <person name="Wang J."/>
            <person name="Shi W."/>
            <person name="Du L."/>
            <person name="Sun Y."/>
            <person name="Zhan W."/>
            <person name="Jiang J."/>
            <person name="Wang Q."/>
            <person name="Zhang B."/>
            <person name="Ji P."/>
            <person name="Sakyi L.B."/>
            <person name="Cui X."/>
            <person name="Yuan T."/>
            <person name="Jiang B."/>
            <person name="Yang W."/>
            <person name="Lam T.T.-Y."/>
            <person name="Chang Q."/>
            <person name="Ding S."/>
            <person name="Wang X."/>
            <person name="Zhu J."/>
            <person name="Ruan X."/>
            <person name="Zhao L."/>
            <person name="Wei J."/>
            <person name="Que T."/>
            <person name="Du C."/>
            <person name="Cheng J."/>
            <person name="Dai P."/>
            <person name="Han X."/>
            <person name="Huang E."/>
            <person name="Gao Y."/>
            <person name="Liu J."/>
            <person name="Shao H."/>
            <person name="Ye R."/>
            <person name="Li L."/>
            <person name="Wei W."/>
            <person name="Wang X."/>
            <person name="Wang C."/>
            <person name="Huo Q."/>
            <person name="Li W."/>
            <person name="Guo W."/>
            <person name="Chen H."/>
            <person name="Chen S."/>
            <person name="Zhou L."/>
            <person name="Zhou L."/>
            <person name="Ni X."/>
            <person name="Tian J."/>
            <person name="Zhou Y."/>
            <person name="Sheng Y."/>
            <person name="Liu T."/>
            <person name="Pan Y."/>
            <person name="Xia L."/>
            <person name="Li J."/>
            <person name="Zhao F."/>
            <person name="Cao W."/>
        </authorList>
    </citation>
    <scope>NUCLEOTIDE SEQUENCE</scope>
    <source>
        <strain evidence="7">Rmic-2018</strain>
        <tissue evidence="7">Larvae</tissue>
    </source>
</reference>
<evidence type="ECO:0000259" key="6">
    <source>
        <dbReference type="PROSITE" id="PS50950"/>
    </source>
</evidence>
<dbReference type="InterPro" id="IPR052224">
    <property type="entry name" value="THAP_domain_protein"/>
</dbReference>
<dbReference type="PANTHER" id="PTHR46927">
    <property type="entry name" value="AGAP005574-PA"/>
    <property type="match status" value="1"/>
</dbReference>
<dbReference type="InterPro" id="IPR006612">
    <property type="entry name" value="THAP_Znf"/>
</dbReference>
<dbReference type="SMART" id="SM00692">
    <property type="entry name" value="DM3"/>
    <property type="match status" value="1"/>
</dbReference>
<proteinExistence type="predicted"/>
<evidence type="ECO:0000313" key="7">
    <source>
        <dbReference type="EMBL" id="KAH8008868.1"/>
    </source>
</evidence>
<dbReference type="PROSITE" id="PS50950">
    <property type="entry name" value="ZF_THAP"/>
    <property type="match status" value="1"/>
</dbReference>
<dbReference type="GO" id="GO:0008270">
    <property type="term" value="F:zinc ion binding"/>
    <property type="evidence" value="ECO:0007669"/>
    <property type="project" value="UniProtKB-KW"/>
</dbReference>
<reference evidence="7" key="1">
    <citation type="journal article" date="2020" name="Cell">
        <title>Large-Scale Comparative Analyses of Tick Genomes Elucidate Their Genetic Diversity and Vector Capacities.</title>
        <authorList>
            <consortium name="Tick Genome and Microbiome Consortium (TIGMIC)"/>
            <person name="Jia N."/>
            <person name="Wang J."/>
            <person name="Shi W."/>
            <person name="Du L."/>
            <person name="Sun Y."/>
            <person name="Zhan W."/>
            <person name="Jiang J.F."/>
            <person name="Wang Q."/>
            <person name="Zhang B."/>
            <person name="Ji P."/>
            <person name="Bell-Sakyi L."/>
            <person name="Cui X.M."/>
            <person name="Yuan T.T."/>
            <person name="Jiang B.G."/>
            <person name="Yang W.F."/>
            <person name="Lam T.T."/>
            <person name="Chang Q.C."/>
            <person name="Ding S.J."/>
            <person name="Wang X.J."/>
            <person name="Zhu J.G."/>
            <person name="Ruan X.D."/>
            <person name="Zhao L."/>
            <person name="Wei J.T."/>
            <person name="Ye R.Z."/>
            <person name="Que T.C."/>
            <person name="Du C.H."/>
            <person name="Zhou Y.H."/>
            <person name="Cheng J.X."/>
            <person name="Dai P.F."/>
            <person name="Guo W.B."/>
            <person name="Han X.H."/>
            <person name="Huang E.J."/>
            <person name="Li L.F."/>
            <person name="Wei W."/>
            <person name="Gao Y.C."/>
            <person name="Liu J.Z."/>
            <person name="Shao H.Z."/>
            <person name="Wang X."/>
            <person name="Wang C.C."/>
            <person name="Yang T.C."/>
            <person name="Huo Q.B."/>
            <person name="Li W."/>
            <person name="Chen H.Y."/>
            <person name="Chen S.E."/>
            <person name="Zhou L.G."/>
            <person name="Ni X.B."/>
            <person name="Tian J.H."/>
            <person name="Sheng Y."/>
            <person name="Liu T."/>
            <person name="Pan Y.S."/>
            <person name="Xia L.Y."/>
            <person name="Li J."/>
            <person name="Zhao F."/>
            <person name="Cao W.C."/>
        </authorList>
    </citation>
    <scope>NUCLEOTIDE SEQUENCE</scope>
    <source>
        <strain evidence="7">Rmic-2018</strain>
    </source>
</reference>
<dbReference type="SUPFAM" id="SSF57716">
    <property type="entry name" value="Glucocorticoid receptor-like (DNA-binding domain)"/>
    <property type="match status" value="1"/>
</dbReference>
<comment type="caution">
    <text evidence="7">The sequence shown here is derived from an EMBL/GenBank/DDBJ whole genome shotgun (WGS) entry which is preliminary data.</text>
</comment>
<evidence type="ECO:0000256" key="1">
    <source>
        <dbReference type="ARBA" id="ARBA00022723"/>
    </source>
</evidence>
<dbReference type="EMBL" id="JABSTU010000011">
    <property type="protein sequence ID" value="KAH8008868.1"/>
    <property type="molecule type" value="Genomic_DNA"/>
</dbReference>
<evidence type="ECO:0000256" key="2">
    <source>
        <dbReference type="ARBA" id="ARBA00022771"/>
    </source>
</evidence>
<dbReference type="Pfam" id="PF05485">
    <property type="entry name" value="THAP"/>
    <property type="match status" value="1"/>
</dbReference>
<evidence type="ECO:0000256" key="5">
    <source>
        <dbReference type="PROSITE-ProRule" id="PRU00309"/>
    </source>
</evidence>
<keyword evidence="1" id="KW-0479">Metal-binding</keyword>
<evidence type="ECO:0000313" key="8">
    <source>
        <dbReference type="Proteomes" id="UP000821866"/>
    </source>
</evidence>
<name>A0A9J6D458_RHIMP</name>
<dbReference type="PANTHER" id="PTHR46927:SF3">
    <property type="entry name" value="THAP-TYPE DOMAIN-CONTAINING PROTEIN"/>
    <property type="match status" value="1"/>
</dbReference>
<organism evidence="7 8">
    <name type="scientific">Rhipicephalus microplus</name>
    <name type="common">Cattle tick</name>
    <name type="synonym">Boophilus microplus</name>
    <dbReference type="NCBI Taxonomy" id="6941"/>
    <lineage>
        <taxon>Eukaryota</taxon>
        <taxon>Metazoa</taxon>
        <taxon>Ecdysozoa</taxon>
        <taxon>Arthropoda</taxon>
        <taxon>Chelicerata</taxon>
        <taxon>Arachnida</taxon>
        <taxon>Acari</taxon>
        <taxon>Parasitiformes</taxon>
        <taxon>Ixodida</taxon>
        <taxon>Ixodoidea</taxon>
        <taxon>Ixodidae</taxon>
        <taxon>Rhipicephalinae</taxon>
        <taxon>Rhipicephalus</taxon>
        <taxon>Boophilus</taxon>
    </lineage>
</organism>
<dbReference type="SMART" id="SM00980">
    <property type="entry name" value="THAP"/>
    <property type="match status" value="1"/>
</dbReference>
<keyword evidence="4 5" id="KW-0238">DNA-binding</keyword>
<evidence type="ECO:0000256" key="3">
    <source>
        <dbReference type="ARBA" id="ARBA00022833"/>
    </source>
</evidence>
<gene>
    <name evidence="7" type="ORF">HPB51_005915</name>
</gene>
<evidence type="ECO:0000256" key="4">
    <source>
        <dbReference type="ARBA" id="ARBA00023125"/>
    </source>
</evidence>
<sequence>MPPRRPCCAVGSHSVQSRESTASFFKFPKEPAKCDAWEINVRRKDWCACDAPVLCSAHFTADSYNDDQRLLGEFGIPVKKPRLRPNAVPTAFTHHSVLQAKYRGAFEKRQRKEVSAFIVSNDVGRISSWTVVPSRSPASA</sequence>
<accession>A0A9J6D458</accession>
<keyword evidence="2 5" id="KW-0863">Zinc-finger</keyword>
<feature type="domain" description="THAP-type" evidence="6">
    <location>
        <begin position="1"/>
        <end position="92"/>
    </location>
</feature>
<protein>
    <recommendedName>
        <fullName evidence="6">THAP-type domain-containing protein</fullName>
    </recommendedName>
</protein>
<keyword evidence="8" id="KW-1185">Reference proteome</keyword>
<keyword evidence="3" id="KW-0862">Zinc</keyword>
<dbReference type="GO" id="GO:0003677">
    <property type="term" value="F:DNA binding"/>
    <property type="evidence" value="ECO:0007669"/>
    <property type="project" value="UniProtKB-UniRule"/>
</dbReference>
<dbReference type="Proteomes" id="UP000821866">
    <property type="component" value="Chromosome 9"/>
</dbReference>
<dbReference type="AlphaFoldDB" id="A0A9J6D458"/>
<dbReference type="VEuPathDB" id="VectorBase:LOC119169608"/>